<evidence type="ECO:0000313" key="1">
    <source>
        <dbReference type="EMBL" id="MDQ0391025.1"/>
    </source>
</evidence>
<dbReference type="RefSeq" id="WP_307422709.1">
    <property type="nucleotide sequence ID" value="NZ_JAUSVK010000001.1"/>
</dbReference>
<gene>
    <name evidence="1" type="ORF">J3R73_000817</name>
</gene>
<dbReference type="Gene3D" id="3.20.20.70">
    <property type="entry name" value="Aldolase class I"/>
    <property type="match status" value="1"/>
</dbReference>
<sequence length="207" mass="20866">MPRLRLKICGIATIGEARAAVSAGADAIGLDPAAFPAGGPLAGGFADDAALSAISLALPPTVTPVLVTAALTAGAIAQQVDAVAAMAVQIARPLPASEYPGLRRIIRGRRIIQSIPIAEAGAGEAAKACAGFADALHFAPATADEARLCRRIADDAGLPVFLRPAQPASLAAMIVAVRPFALDASLPRRDGRLDEEALRDLAALAGA</sequence>
<dbReference type="SUPFAM" id="SSF51366">
    <property type="entry name" value="Ribulose-phoshate binding barrel"/>
    <property type="match status" value="1"/>
</dbReference>
<organism evidence="1 2">
    <name type="scientific">Labrys monachus</name>
    <dbReference type="NCBI Taxonomy" id="217067"/>
    <lineage>
        <taxon>Bacteria</taxon>
        <taxon>Pseudomonadati</taxon>
        <taxon>Pseudomonadota</taxon>
        <taxon>Alphaproteobacteria</taxon>
        <taxon>Hyphomicrobiales</taxon>
        <taxon>Xanthobacteraceae</taxon>
        <taxon>Labrys</taxon>
    </lineage>
</organism>
<dbReference type="InterPro" id="IPR013785">
    <property type="entry name" value="Aldolase_TIM"/>
</dbReference>
<accession>A0ABU0F8X7</accession>
<dbReference type="Proteomes" id="UP001237448">
    <property type="component" value="Unassembled WGS sequence"/>
</dbReference>
<dbReference type="GO" id="GO:0004640">
    <property type="term" value="F:phosphoribosylanthranilate isomerase activity"/>
    <property type="evidence" value="ECO:0007669"/>
    <property type="project" value="UniProtKB-EC"/>
</dbReference>
<evidence type="ECO:0000313" key="2">
    <source>
        <dbReference type="Proteomes" id="UP001237448"/>
    </source>
</evidence>
<keyword evidence="2" id="KW-1185">Reference proteome</keyword>
<protein>
    <submittedName>
        <fullName evidence="1">Phosphoribosylanthranilate isomerase</fullName>
        <ecNumber evidence="1">5.3.1.24</ecNumber>
    </submittedName>
</protein>
<dbReference type="InterPro" id="IPR011060">
    <property type="entry name" value="RibuloseP-bd_barrel"/>
</dbReference>
<reference evidence="1 2" key="1">
    <citation type="submission" date="2023-07" db="EMBL/GenBank/DDBJ databases">
        <title>Genomic Encyclopedia of Type Strains, Phase IV (KMG-IV): sequencing the most valuable type-strain genomes for metagenomic binning, comparative biology and taxonomic classification.</title>
        <authorList>
            <person name="Goeker M."/>
        </authorList>
    </citation>
    <scope>NUCLEOTIDE SEQUENCE [LARGE SCALE GENOMIC DNA]</scope>
    <source>
        <strain evidence="1 2">DSM 5896</strain>
    </source>
</reference>
<dbReference type="EMBL" id="JAUSVK010000001">
    <property type="protein sequence ID" value="MDQ0391025.1"/>
    <property type="molecule type" value="Genomic_DNA"/>
</dbReference>
<comment type="caution">
    <text evidence="1">The sequence shown here is derived from an EMBL/GenBank/DDBJ whole genome shotgun (WGS) entry which is preliminary data.</text>
</comment>
<name>A0ABU0F8X7_9HYPH</name>
<keyword evidence="1" id="KW-0413">Isomerase</keyword>
<dbReference type="EC" id="5.3.1.24" evidence="1"/>
<proteinExistence type="predicted"/>